<keyword evidence="8" id="KW-1185">Reference proteome</keyword>
<evidence type="ECO:0000256" key="4">
    <source>
        <dbReference type="ARBA" id="ARBA00023284"/>
    </source>
</evidence>
<keyword evidence="7" id="KW-0413">Isomerase</keyword>
<dbReference type="SUPFAM" id="SSF52833">
    <property type="entry name" value="Thioredoxin-like"/>
    <property type="match status" value="1"/>
</dbReference>
<comment type="subcellular location">
    <subcellularLocation>
        <location evidence="1">Cell envelope</location>
    </subcellularLocation>
</comment>
<dbReference type="GO" id="GO:0016853">
    <property type="term" value="F:isomerase activity"/>
    <property type="evidence" value="ECO:0007669"/>
    <property type="project" value="UniProtKB-KW"/>
</dbReference>
<feature type="chain" id="PRO_5047465248" evidence="5">
    <location>
        <begin position="21"/>
        <end position="475"/>
    </location>
</feature>
<evidence type="ECO:0000313" key="8">
    <source>
        <dbReference type="Proteomes" id="UP000770785"/>
    </source>
</evidence>
<gene>
    <name evidence="7" type="ORF">GGR27_000741</name>
</gene>
<keyword evidence="4" id="KW-0676">Redox-active center</keyword>
<dbReference type="InterPro" id="IPR000866">
    <property type="entry name" value="AhpC/TSA"/>
</dbReference>
<evidence type="ECO:0000256" key="3">
    <source>
        <dbReference type="ARBA" id="ARBA00023157"/>
    </source>
</evidence>
<dbReference type="PANTHER" id="PTHR42852">
    <property type="entry name" value="THIOL:DISULFIDE INTERCHANGE PROTEIN DSBE"/>
    <property type="match status" value="1"/>
</dbReference>
<name>A0ABX0X7Q4_9BACT</name>
<organism evidence="7 8">
    <name type="scientific">Neolewinella antarctica</name>
    <dbReference type="NCBI Taxonomy" id="442734"/>
    <lineage>
        <taxon>Bacteria</taxon>
        <taxon>Pseudomonadati</taxon>
        <taxon>Bacteroidota</taxon>
        <taxon>Saprospiria</taxon>
        <taxon>Saprospirales</taxon>
        <taxon>Lewinellaceae</taxon>
        <taxon>Neolewinella</taxon>
    </lineage>
</organism>
<proteinExistence type="predicted"/>
<dbReference type="Pfam" id="PF00578">
    <property type="entry name" value="AhpC-TSA"/>
    <property type="match status" value="1"/>
</dbReference>
<dbReference type="InterPro" id="IPR013766">
    <property type="entry name" value="Thioredoxin_domain"/>
</dbReference>
<evidence type="ECO:0000256" key="2">
    <source>
        <dbReference type="ARBA" id="ARBA00022748"/>
    </source>
</evidence>
<dbReference type="EMBL" id="JAATJH010000001">
    <property type="protein sequence ID" value="NJC25260.1"/>
    <property type="molecule type" value="Genomic_DNA"/>
</dbReference>
<dbReference type="InterPro" id="IPR033395">
    <property type="entry name" value="DUF5106"/>
</dbReference>
<dbReference type="InterPro" id="IPR050553">
    <property type="entry name" value="Thioredoxin_ResA/DsbE_sf"/>
</dbReference>
<keyword evidence="2" id="KW-0201">Cytochrome c-type biogenesis</keyword>
<dbReference type="InterPro" id="IPR036249">
    <property type="entry name" value="Thioredoxin-like_sf"/>
</dbReference>
<accession>A0ABX0X7Q4</accession>
<dbReference type="RefSeq" id="WP_168036022.1">
    <property type="nucleotide sequence ID" value="NZ_JAATJH010000001.1"/>
</dbReference>
<sequence>MQRFLLFLFLLGLLAPVVGQQSHRIEVEISGYDQEILTLANNILESQYIVDTAYQNDAGKYVFASDTSALPAGIYIVVTAPDNNYFQILVGEGDQEFSVSTSVAALASVAVTGDEENELFHRYLAFLDAQQEKVAPLREVMNDSLTAPVEKTALAEDIAAVTAQVNAFQAELVRQSPGSFTAAIINANRPLPPPEFEELTDPETRRQAQWNWLQQHYFDNIDLRDERLLRTPFLFQRIEYYVDRLSVQHPDSISMAIDRVLSGMNPTGEMFKYYVVHFTNKAAQSKIVGMDGVYVHMVDNYYRAGRAYWSNEEQLLTMSENVEEIRPLLIGKQAPDIEMKTRAGEDVTLYGVDAKYTVLYFWSFDCGHCKKSTPYMKEFYAKWKNKGAEIFSICTKQNTLDQCWEYVDDQEIGDWMHVTDRYMRFYKDYAIRSTPTIFVLDENKKIVSKRIGAEQLDDVLTGLEAAAARPEKTGK</sequence>
<comment type="caution">
    <text evidence="7">The sequence shown here is derived from an EMBL/GenBank/DDBJ whole genome shotgun (WGS) entry which is preliminary data.</text>
</comment>
<dbReference type="Pfam" id="PF17127">
    <property type="entry name" value="DUF5106"/>
    <property type="match status" value="1"/>
</dbReference>
<dbReference type="PROSITE" id="PS51352">
    <property type="entry name" value="THIOREDOXIN_2"/>
    <property type="match status" value="1"/>
</dbReference>
<protein>
    <submittedName>
        <fullName evidence="7">Thiol-disulfide isomerase/thioredoxin</fullName>
    </submittedName>
</protein>
<dbReference type="PANTHER" id="PTHR42852:SF6">
    <property type="entry name" value="THIOL:DISULFIDE INTERCHANGE PROTEIN DSBE"/>
    <property type="match status" value="1"/>
</dbReference>
<evidence type="ECO:0000313" key="7">
    <source>
        <dbReference type="EMBL" id="NJC25260.1"/>
    </source>
</evidence>
<evidence type="ECO:0000256" key="1">
    <source>
        <dbReference type="ARBA" id="ARBA00004196"/>
    </source>
</evidence>
<dbReference type="CDD" id="cd02966">
    <property type="entry name" value="TlpA_like_family"/>
    <property type="match status" value="1"/>
</dbReference>
<reference evidence="7 8" key="1">
    <citation type="submission" date="2020-03" db="EMBL/GenBank/DDBJ databases">
        <title>Genomic Encyclopedia of Type Strains, Phase IV (KMG-IV): sequencing the most valuable type-strain genomes for metagenomic binning, comparative biology and taxonomic classification.</title>
        <authorList>
            <person name="Goeker M."/>
        </authorList>
    </citation>
    <scope>NUCLEOTIDE SEQUENCE [LARGE SCALE GENOMIC DNA]</scope>
    <source>
        <strain evidence="7 8">DSM 105096</strain>
    </source>
</reference>
<keyword evidence="5" id="KW-0732">Signal</keyword>
<feature type="domain" description="Thioredoxin" evidence="6">
    <location>
        <begin position="328"/>
        <end position="468"/>
    </location>
</feature>
<dbReference type="Gene3D" id="3.40.30.10">
    <property type="entry name" value="Glutaredoxin"/>
    <property type="match status" value="1"/>
</dbReference>
<feature type="signal peptide" evidence="5">
    <location>
        <begin position="1"/>
        <end position="20"/>
    </location>
</feature>
<evidence type="ECO:0000256" key="5">
    <source>
        <dbReference type="SAM" id="SignalP"/>
    </source>
</evidence>
<dbReference type="Proteomes" id="UP000770785">
    <property type="component" value="Unassembled WGS sequence"/>
</dbReference>
<keyword evidence="3" id="KW-1015">Disulfide bond</keyword>
<evidence type="ECO:0000259" key="6">
    <source>
        <dbReference type="PROSITE" id="PS51352"/>
    </source>
</evidence>